<evidence type="ECO:0000256" key="1">
    <source>
        <dbReference type="ARBA" id="ARBA00004479"/>
    </source>
</evidence>
<dbReference type="Pfam" id="PF13517">
    <property type="entry name" value="FG-GAP_3"/>
    <property type="match status" value="1"/>
</dbReference>
<sequence>MLLSAFGYFNKDKYCDMILLDNEKNSLQVFIWDNSELQFVSDSKLYYTVNGTVQNVIPGDIDFDGSLDILITYTYINNTFMQVVLQNNGAFSAQPAIEIPNNSQPVIMDLNGDLLLEVLNNKNQGVAIYKFSDSLKEAELLNDHIYTSNTSEWCLSYESLQVSYPHSIAFVDLNKDCLADLFLTVIKDNNLYFEVWLNAKDGLYCRRLSELAPKGTQQVSFADIDRNGVEDLVFAVCLGNNCAEKNEIHIVYNYNDVSNDCSFSRKSFEDFKLIGLGSDVSANDNDKEVITIASSFYKAEDDIPITIRFGDFNLDGYPDALITVFNASEGSSSAMIEILENKNCESCGKAQRTLEIHESNEFDKMRNIKGAVFACFFDLDDNGILDIIVVSKNQTNYKITGFYNNFLNDAFHLKALALNGKSKGGYSSAFPGAVFMFTLTELDMKKVILHSTQMPMTGFYSLNTPYCVYGLGRTNSYIEEFYVALPLNSSNFKSWTPIIPNSYLIASPVKDNTDEWFLELFASPTDKIGIIIGVCCGCMVLIGLVVIINYWREKREDKALFGIRF</sequence>
<keyword evidence="11" id="KW-1185">Reference proteome</keyword>
<protein>
    <recommendedName>
        <fullName evidence="9">T-cell immunomodulatory protein TIP C2 domain-containing protein</fullName>
    </recommendedName>
</protein>
<comment type="subcellular location">
    <subcellularLocation>
        <location evidence="1">Membrane</location>
        <topology evidence="1">Single-pass type I membrane protein</topology>
    </subcellularLocation>
</comment>
<evidence type="ECO:0000256" key="8">
    <source>
        <dbReference type="SAM" id="Phobius"/>
    </source>
</evidence>
<comment type="similarity">
    <text evidence="2">Belongs to the TIP family.</text>
</comment>
<feature type="transmembrane region" description="Helical" evidence="8">
    <location>
        <begin position="528"/>
        <end position="551"/>
    </location>
</feature>
<dbReference type="PANTHER" id="PTHR13412:SF0">
    <property type="entry name" value="T-CELL IMMUNOMODULATORY PROTEIN"/>
    <property type="match status" value="1"/>
</dbReference>
<proteinExistence type="inferred from homology"/>
<dbReference type="GO" id="GO:0005886">
    <property type="term" value="C:plasma membrane"/>
    <property type="evidence" value="ECO:0007669"/>
    <property type="project" value="TreeGrafter"/>
</dbReference>
<evidence type="ECO:0000313" key="11">
    <source>
        <dbReference type="Proteomes" id="UP000187209"/>
    </source>
</evidence>
<evidence type="ECO:0000256" key="4">
    <source>
        <dbReference type="ARBA" id="ARBA00022729"/>
    </source>
</evidence>
<accession>A0A1R2CY76</accession>
<comment type="caution">
    <text evidence="10">The sequence shown here is derived from an EMBL/GenBank/DDBJ whole genome shotgun (WGS) entry which is preliminary data.</text>
</comment>
<dbReference type="SUPFAM" id="SSF69318">
    <property type="entry name" value="Integrin alpha N-terminal domain"/>
    <property type="match status" value="1"/>
</dbReference>
<evidence type="ECO:0000256" key="6">
    <source>
        <dbReference type="ARBA" id="ARBA00023136"/>
    </source>
</evidence>
<gene>
    <name evidence="10" type="ORF">SteCoe_3024</name>
</gene>
<name>A0A1R2CY76_9CILI</name>
<keyword evidence="6 8" id="KW-0472">Membrane</keyword>
<feature type="domain" description="T-cell immunomodulatory protein TIP C2" evidence="9">
    <location>
        <begin position="426"/>
        <end position="521"/>
    </location>
</feature>
<dbReference type="Pfam" id="PF23122">
    <property type="entry name" value="C2_ITFG1"/>
    <property type="match status" value="1"/>
</dbReference>
<organism evidence="10 11">
    <name type="scientific">Stentor coeruleus</name>
    <dbReference type="NCBI Taxonomy" id="5963"/>
    <lineage>
        <taxon>Eukaryota</taxon>
        <taxon>Sar</taxon>
        <taxon>Alveolata</taxon>
        <taxon>Ciliophora</taxon>
        <taxon>Postciliodesmatophora</taxon>
        <taxon>Heterotrichea</taxon>
        <taxon>Heterotrichida</taxon>
        <taxon>Stentoridae</taxon>
        <taxon>Stentor</taxon>
    </lineage>
</organism>
<dbReference type="EMBL" id="MPUH01000034">
    <property type="protein sequence ID" value="OMJ93962.1"/>
    <property type="molecule type" value="Genomic_DNA"/>
</dbReference>
<evidence type="ECO:0000256" key="2">
    <source>
        <dbReference type="ARBA" id="ARBA00006496"/>
    </source>
</evidence>
<keyword evidence="7" id="KW-0325">Glycoprotein</keyword>
<dbReference type="InterPro" id="IPR013517">
    <property type="entry name" value="FG-GAP"/>
</dbReference>
<keyword evidence="3 8" id="KW-0812">Transmembrane</keyword>
<dbReference type="InterPro" id="IPR028994">
    <property type="entry name" value="Integrin_alpha_N"/>
</dbReference>
<evidence type="ECO:0000259" key="9">
    <source>
        <dbReference type="Pfam" id="PF23122"/>
    </source>
</evidence>
<dbReference type="InterPro" id="IPR057089">
    <property type="entry name" value="C2_TIP"/>
</dbReference>
<keyword evidence="5 8" id="KW-1133">Transmembrane helix</keyword>
<dbReference type="AlphaFoldDB" id="A0A1R2CY76"/>
<evidence type="ECO:0000256" key="3">
    <source>
        <dbReference type="ARBA" id="ARBA00022692"/>
    </source>
</evidence>
<evidence type="ECO:0000313" key="10">
    <source>
        <dbReference type="EMBL" id="OMJ93962.1"/>
    </source>
</evidence>
<dbReference type="Proteomes" id="UP000187209">
    <property type="component" value="Unassembled WGS sequence"/>
</dbReference>
<dbReference type="Gene3D" id="2.130.10.130">
    <property type="entry name" value="Integrin alpha, N-terminal"/>
    <property type="match status" value="1"/>
</dbReference>
<dbReference type="PANTHER" id="PTHR13412">
    <property type="entry name" value="T-CELL IMMUNOMODULATORY PROTEIN HOMOLOG"/>
    <property type="match status" value="1"/>
</dbReference>
<keyword evidence="4" id="KW-0732">Signal</keyword>
<reference evidence="10 11" key="1">
    <citation type="submission" date="2016-11" db="EMBL/GenBank/DDBJ databases">
        <title>The macronuclear genome of Stentor coeruleus: a giant cell with tiny introns.</title>
        <authorList>
            <person name="Slabodnick M."/>
            <person name="Ruby J.G."/>
            <person name="Reiff S.B."/>
            <person name="Swart E.C."/>
            <person name="Gosai S."/>
            <person name="Prabakaran S."/>
            <person name="Witkowska E."/>
            <person name="Larue G.E."/>
            <person name="Fisher S."/>
            <person name="Freeman R.M."/>
            <person name="Gunawardena J."/>
            <person name="Chu W."/>
            <person name="Stover N.A."/>
            <person name="Gregory B.D."/>
            <person name="Nowacki M."/>
            <person name="Derisi J."/>
            <person name="Roy S.W."/>
            <person name="Marshall W.F."/>
            <person name="Sood P."/>
        </authorList>
    </citation>
    <scope>NUCLEOTIDE SEQUENCE [LARGE SCALE GENOMIC DNA]</scope>
    <source>
        <strain evidence="10">WM001</strain>
    </source>
</reference>
<evidence type="ECO:0000256" key="7">
    <source>
        <dbReference type="ARBA" id="ARBA00023180"/>
    </source>
</evidence>
<evidence type="ECO:0000256" key="5">
    <source>
        <dbReference type="ARBA" id="ARBA00022989"/>
    </source>
</evidence>
<dbReference type="OrthoDB" id="10022113at2759"/>
<dbReference type="InterPro" id="IPR024881">
    <property type="entry name" value="Tip"/>
</dbReference>